<sequence>MHHLDALKLFLVVLVVVLHAAQPYGPADWWYVEREGGSDLLAEAARVGGTFLMSLFLFVSAYFVPAAHDRLGGARFLGRRFRRFLPLVLVGFFVVVPVVMYAYHQNFRDHPPLGPLAYYTDVYLGAGEEPAGWTGPIWPDRQFAHLWFLQHLLVYALLYAGWRWAADRFGRPRPAAPAGPPGTVAILGFTAAVAAATFLLRVPYPVDTWIPLLEFIQTEPADLALQASFFWAGTAAYRRGWLTTFSDRAGYAWLAVGGVLAAAHLAFGPRLEALYAPGGATAGSLVWSGVETVMCVSLSIGLLVLFRRVADRPSRWVAGAAALGFTVYLVHVPVVVALQYATLGLDPWPAFLLVAAPGTAASLALAWLLARTPVLRRFL</sequence>
<feature type="transmembrane region" description="Helical" evidence="1">
    <location>
        <begin position="143"/>
        <end position="162"/>
    </location>
</feature>
<dbReference type="InterPro" id="IPR050623">
    <property type="entry name" value="Glucan_succinyl_AcylTrfase"/>
</dbReference>
<dbReference type="GO" id="GO:0016787">
    <property type="term" value="F:hydrolase activity"/>
    <property type="evidence" value="ECO:0007669"/>
    <property type="project" value="UniProtKB-KW"/>
</dbReference>
<keyword evidence="4" id="KW-1185">Reference proteome</keyword>
<keyword evidence="3" id="KW-0808">Transferase</keyword>
<evidence type="ECO:0000313" key="3">
    <source>
        <dbReference type="EMBL" id="SHJ77813.1"/>
    </source>
</evidence>
<keyword evidence="3" id="KW-0012">Acyltransferase</keyword>
<evidence type="ECO:0000256" key="1">
    <source>
        <dbReference type="SAM" id="Phobius"/>
    </source>
</evidence>
<feature type="transmembrane region" description="Helical" evidence="1">
    <location>
        <begin position="348"/>
        <end position="370"/>
    </location>
</feature>
<keyword evidence="1" id="KW-0812">Transmembrane</keyword>
<feature type="transmembrane region" description="Helical" evidence="1">
    <location>
        <begin position="220"/>
        <end position="237"/>
    </location>
</feature>
<evidence type="ECO:0000259" key="2">
    <source>
        <dbReference type="Pfam" id="PF01757"/>
    </source>
</evidence>
<gene>
    <name evidence="3" type="ORF">SAMN05421803_109165</name>
</gene>
<dbReference type="STRING" id="758803.SAMN05421803_109165"/>
<organism evidence="3 4">
    <name type="scientific">Nocardiopsis flavescens</name>
    <dbReference type="NCBI Taxonomy" id="758803"/>
    <lineage>
        <taxon>Bacteria</taxon>
        <taxon>Bacillati</taxon>
        <taxon>Actinomycetota</taxon>
        <taxon>Actinomycetes</taxon>
        <taxon>Streptosporangiales</taxon>
        <taxon>Nocardiopsidaceae</taxon>
        <taxon>Nocardiopsis</taxon>
    </lineage>
</organism>
<dbReference type="EMBL" id="FQZK01000009">
    <property type="protein sequence ID" value="SHJ77813.1"/>
    <property type="molecule type" value="Genomic_DNA"/>
</dbReference>
<feature type="transmembrane region" description="Helical" evidence="1">
    <location>
        <begin position="249"/>
        <end position="267"/>
    </location>
</feature>
<keyword evidence="1" id="KW-0472">Membrane</keyword>
<feature type="domain" description="Acyltransferase 3" evidence="2">
    <location>
        <begin position="4"/>
        <end position="370"/>
    </location>
</feature>
<reference evidence="3 4" key="1">
    <citation type="submission" date="2016-11" db="EMBL/GenBank/DDBJ databases">
        <authorList>
            <person name="Jaros S."/>
            <person name="Januszkiewicz K."/>
            <person name="Wedrychowicz H."/>
        </authorList>
    </citation>
    <scope>NUCLEOTIDE SEQUENCE [LARGE SCALE GENOMIC DNA]</scope>
    <source>
        <strain evidence="3 4">CGMCC 4.5723</strain>
    </source>
</reference>
<dbReference type="PANTHER" id="PTHR36927">
    <property type="entry name" value="BLR4337 PROTEIN"/>
    <property type="match status" value="1"/>
</dbReference>
<dbReference type="AlphaFoldDB" id="A0A1M6M392"/>
<dbReference type="PANTHER" id="PTHR36927:SF4">
    <property type="entry name" value="BLR5718 PROTEIN"/>
    <property type="match status" value="1"/>
</dbReference>
<dbReference type="Pfam" id="PF01757">
    <property type="entry name" value="Acyl_transf_3"/>
    <property type="match status" value="1"/>
</dbReference>
<dbReference type="RefSeq" id="WP_178378558.1">
    <property type="nucleotide sequence ID" value="NZ_FQZK01000009.1"/>
</dbReference>
<feature type="transmembrane region" description="Helical" evidence="1">
    <location>
        <begin position="44"/>
        <end position="64"/>
    </location>
</feature>
<evidence type="ECO:0000313" key="4">
    <source>
        <dbReference type="Proteomes" id="UP000184452"/>
    </source>
</evidence>
<dbReference type="InterPro" id="IPR002656">
    <property type="entry name" value="Acyl_transf_3_dom"/>
</dbReference>
<name>A0A1M6M392_9ACTN</name>
<dbReference type="GO" id="GO:0016747">
    <property type="term" value="F:acyltransferase activity, transferring groups other than amino-acyl groups"/>
    <property type="evidence" value="ECO:0007669"/>
    <property type="project" value="InterPro"/>
</dbReference>
<accession>A0A1M6M392</accession>
<feature type="transmembrane region" description="Helical" evidence="1">
    <location>
        <begin position="287"/>
        <end position="306"/>
    </location>
</feature>
<dbReference type="Proteomes" id="UP000184452">
    <property type="component" value="Unassembled WGS sequence"/>
</dbReference>
<keyword evidence="1" id="KW-1133">Transmembrane helix</keyword>
<feature type="transmembrane region" description="Helical" evidence="1">
    <location>
        <begin position="183"/>
        <end position="200"/>
    </location>
</feature>
<keyword evidence="3" id="KW-0378">Hydrolase</keyword>
<proteinExistence type="predicted"/>
<protein>
    <submittedName>
        <fullName evidence="3">Peptidoglycan/LPS O-acetylase OafA/YrhL, contains acyltransferase and SGNH-hydrolase domains</fullName>
    </submittedName>
</protein>
<feature type="transmembrane region" description="Helical" evidence="1">
    <location>
        <begin position="318"/>
        <end position="342"/>
    </location>
</feature>
<feature type="transmembrane region" description="Helical" evidence="1">
    <location>
        <begin position="84"/>
        <end position="103"/>
    </location>
</feature>